<evidence type="ECO:0000313" key="2">
    <source>
        <dbReference type="Proteomes" id="UP001061302"/>
    </source>
</evidence>
<reference evidence="1" key="1">
    <citation type="submission" date="2022-10" db="EMBL/GenBank/DDBJ databases">
        <title>Chitiniphilus purpureus sp. nov., a novel chitin-degrading bacterium isolated from crawfish pond sediment.</title>
        <authorList>
            <person name="Li K."/>
        </authorList>
    </citation>
    <scope>NUCLEOTIDE SEQUENCE</scope>
    <source>
        <strain evidence="1">CD1</strain>
    </source>
</reference>
<dbReference type="Proteomes" id="UP001061302">
    <property type="component" value="Chromosome"/>
</dbReference>
<organism evidence="1 2">
    <name type="scientific">Chitiniphilus purpureus</name>
    <dbReference type="NCBI Taxonomy" id="2981137"/>
    <lineage>
        <taxon>Bacteria</taxon>
        <taxon>Pseudomonadati</taxon>
        <taxon>Pseudomonadota</taxon>
        <taxon>Betaproteobacteria</taxon>
        <taxon>Neisseriales</taxon>
        <taxon>Chitinibacteraceae</taxon>
        <taxon>Chitiniphilus</taxon>
    </lineage>
</organism>
<accession>A0ABY6DIB0</accession>
<gene>
    <name evidence="1" type="ORF">N8I74_12195</name>
</gene>
<evidence type="ECO:0000313" key="1">
    <source>
        <dbReference type="EMBL" id="UXY14080.1"/>
    </source>
</evidence>
<dbReference type="EMBL" id="CP106753">
    <property type="protein sequence ID" value="UXY14080.1"/>
    <property type="molecule type" value="Genomic_DNA"/>
</dbReference>
<name>A0ABY6DIB0_9NEIS</name>
<evidence type="ECO:0008006" key="3">
    <source>
        <dbReference type="Google" id="ProtNLM"/>
    </source>
</evidence>
<protein>
    <recommendedName>
        <fullName evidence="3">Secreted protein</fullName>
    </recommendedName>
</protein>
<keyword evidence="2" id="KW-1185">Reference proteome</keyword>
<proteinExistence type="predicted"/>
<dbReference type="RefSeq" id="WP_263123380.1">
    <property type="nucleotide sequence ID" value="NZ_CP106753.1"/>
</dbReference>
<sequence>MQRLLILLLFILPLHAVWGEVFDTFMVPAIFSEPHARAGANDLDDPVAVATPLALLELVEQCHANCHSVLEPPVYTLAHPLSARSHTLEWSLFPYRSPHLPGPDKPKWQAHLIS</sequence>